<evidence type="ECO:0000256" key="1">
    <source>
        <dbReference type="SAM" id="MobiDB-lite"/>
    </source>
</evidence>
<organism evidence="3 4">
    <name type="scientific">Vibrio hippocampi</name>
    <dbReference type="NCBI Taxonomy" id="654686"/>
    <lineage>
        <taxon>Bacteria</taxon>
        <taxon>Pseudomonadati</taxon>
        <taxon>Pseudomonadota</taxon>
        <taxon>Gammaproteobacteria</taxon>
        <taxon>Vibrionales</taxon>
        <taxon>Vibrionaceae</taxon>
        <taxon>Vibrio</taxon>
    </lineage>
</organism>
<keyword evidence="2" id="KW-0732">Signal</keyword>
<name>A0ABN8DL06_9VIBR</name>
<keyword evidence="4" id="KW-1185">Reference proteome</keyword>
<dbReference type="EMBL" id="CAKLCM010000002">
    <property type="protein sequence ID" value="CAH0526525.1"/>
    <property type="molecule type" value="Genomic_DNA"/>
</dbReference>
<feature type="chain" id="PRO_5047199124" description="Outer membrane protein beta-barrel domain-containing protein" evidence="2">
    <location>
        <begin position="24"/>
        <end position="170"/>
    </location>
</feature>
<evidence type="ECO:0000313" key="3">
    <source>
        <dbReference type="EMBL" id="CAH0526525.1"/>
    </source>
</evidence>
<accession>A0ABN8DL06</accession>
<evidence type="ECO:0008006" key="5">
    <source>
        <dbReference type="Google" id="ProtNLM"/>
    </source>
</evidence>
<evidence type="ECO:0000313" key="4">
    <source>
        <dbReference type="Proteomes" id="UP000838160"/>
    </source>
</evidence>
<comment type="caution">
    <text evidence="3">The sequence shown here is derived from an EMBL/GenBank/DDBJ whole genome shotgun (WGS) entry which is preliminary data.</text>
</comment>
<proteinExistence type="predicted"/>
<feature type="signal peptide" evidence="2">
    <location>
        <begin position="1"/>
        <end position="23"/>
    </location>
</feature>
<dbReference type="Proteomes" id="UP000838160">
    <property type="component" value="Unassembled WGS sequence"/>
</dbReference>
<dbReference type="RefSeq" id="WP_237484794.1">
    <property type="nucleotide sequence ID" value="NZ_CAKLCM010000002.1"/>
</dbReference>
<feature type="region of interest" description="Disordered" evidence="1">
    <location>
        <begin position="36"/>
        <end position="59"/>
    </location>
</feature>
<reference evidence="3" key="1">
    <citation type="submission" date="2021-12" db="EMBL/GenBank/DDBJ databases">
        <authorList>
            <person name="Rodrigo-Torres L."/>
            <person name="Arahal R. D."/>
            <person name="Lucena T."/>
        </authorList>
    </citation>
    <scope>NUCLEOTIDE SEQUENCE</scope>
    <source>
        <strain evidence="3">CECT 8226</strain>
    </source>
</reference>
<protein>
    <recommendedName>
        <fullName evidence="5">Outer membrane protein beta-barrel domain-containing protein</fullName>
    </recommendedName>
</protein>
<feature type="compositionally biased region" description="Low complexity" evidence="1">
    <location>
        <begin position="43"/>
        <end position="59"/>
    </location>
</feature>
<gene>
    <name evidence="3" type="ORF">VHP8226_01879</name>
</gene>
<sequence length="170" mass="18529">MRPLALTLVTITSIASSFHGAQAQGNEDWHIVTEPTSTESKAPSESQRQPSRSSSSSLSDFKLGMGLDQGLSVVAQFNRKVNVAAGNDGLAVDYIFDRGRFGSDVPFNWFIGAGGQIYKFEEVGPRVTLGVELPFARRWDSYAQLSPNIMFADNSAELGINAGFGVRYRF</sequence>
<evidence type="ECO:0000256" key="2">
    <source>
        <dbReference type="SAM" id="SignalP"/>
    </source>
</evidence>